<dbReference type="AlphaFoldDB" id="F5XZ94"/>
<evidence type="ECO:0000256" key="2">
    <source>
        <dbReference type="ARBA" id="ARBA00023125"/>
    </source>
</evidence>
<reference evidence="5 6" key="2">
    <citation type="journal article" date="2011" name="PLoS ONE">
        <title>The Cyst-Dividing Bacterium Ramlibacter tataouinensis TTB310 Genome Reveals a Well-Stocked Toolbox for Adaptation to a Desert Environment.</title>
        <authorList>
            <person name="De Luca G."/>
            <person name="Barakat M."/>
            <person name="Ortet P."/>
            <person name="Fochesato S."/>
            <person name="Jourlin-Castelli C."/>
            <person name="Ansaldi M."/>
            <person name="Py B."/>
            <person name="Fichant G."/>
            <person name="Coutinho P.M."/>
            <person name="Voulhoux R."/>
            <person name="Bastien O."/>
            <person name="Marechal E."/>
            <person name="Henrissat B."/>
            <person name="Quentin Y."/>
            <person name="Noirot P."/>
            <person name="Filloux A."/>
            <person name="Mejean V."/>
            <person name="Dubow M.S."/>
            <person name="Barras F."/>
            <person name="Barbe V."/>
            <person name="Weissenbach J."/>
            <person name="Mihalcescu I."/>
            <person name="Vermeglio A."/>
            <person name="Achouak W."/>
            <person name="Heulin T."/>
        </authorList>
    </citation>
    <scope>NUCLEOTIDE SEQUENCE [LARGE SCALE GENOMIC DNA]</scope>
    <source>
        <strain evidence="6">ATCC BAA-407 / DSM 14655 / LMG 21543 / TTB310</strain>
    </source>
</reference>
<dbReference type="Pfam" id="PF00392">
    <property type="entry name" value="GntR"/>
    <property type="match status" value="1"/>
</dbReference>
<dbReference type="SUPFAM" id="SSF64288">
    <property type="entry name" value="Chorismate lyase-like"/>
    <property type="match status" value="1"/>
</dbReference>
<dbReference type="InterPro" id="IPR011663">
    <property type="entry name" value="UTRA"/>
</dbReference>
<evidence type="ECO:0000259" key="4">
    <source>
        <dbReference type="PROSITE" id="PS50949"/>
    </source>
</evidence>
<dbReference type="PRINTS" id="PR00035">
    <property type="entry name" value="HTHGNTR"/>
</dbReference>
<sequence length="280" mass="30509">MNPPQSIDSAPALRAAGTALHRQLFMVLRDEIARGVYAATGALPKEEALGERFQVSRITVRRALADLAALGLVERRHGLGTFVKAAPDMARETPSLGFIDSLRQVASDTQVQVLQVERVPPPPMVSALLQIAAGEAALHAFRLRSVDGVPVMITEAWVPAFVGRRVTTARLRKLPLYQVLQEEGVKFGRVVQELTAQVASPDVARSLQVEVGSPLLKLVRLMHDVEARPVQHLTALLPPERSRVLMDIPGDKVNTLDAGQVVHDVGLPRRGGADRSQKRR</sequence>
<organism evidence="5 6">
    <name type="scientific">Ramlibacter tataouinensis (strain ATCC BAA-407 / DSM 14655 / LMG 21543 / TTB310)</name>
    <dbReference type="NCBI Taxonomy" id="365046"/>
    <lineage>
        <taxon>Bacteria</taxon>
        <taxon>Pseudomonadati</taxon>
        <taxon>Pseudomonadota</taxon>
        <taxon>Betaproteobacteria</taxon>
        <taxon>Burkholderiales</taxon>
        <taxon>Comamonadaceae</taxon>
        <taxon>Ramlibacter</taxon>
    </lineage>
</organism>
<protein>
    <submittedName>
        <fullName evidence="5">Transcriptional regulator, GntR family-like protein</fullName>
    </submittedName>
</protein>
<dbReference type="SMART" id="SM00866">
    <property type="entry name" value="UTRA"/>
    <property type="match status" value="1"/>
</dbReference>
<dbReference type="PANTHER" id="PTHR44846:SF1">
    <property type="entry name" value="MANNOSYL-D-GLYCERATE TRANSPORT_METABOLISM SYSTEM REPRESSOR MNGR-RELATED"/>
    <property type="match status" value="1"/>
</dbReference>
<feature type="domain" description="HTH gntR-type" evidence="4">
    <location>
        <begin position="18"/>
        <end position="86"/>
    </location>
</feature>
<dbReference type="GO" id="GO:0003700">
    <property type="term" value="F:DNA-binding transcription factor activity"/>
    <property type="evidence" value="ECO:0007669"/>
    <property type="project" value="InterPro"/>
</dbReference>
<gene>
    <name evidence="5" type="ordered locus">Rta_21680</name>
</gene>
<dbReference type="KEGG" id="rta:Rta_21680"/>
<dbReference type="STRING" id="365046.Rta_21680"/>
<dbReference type="InterPro" id="IPR036390">
    <property type="entry name" value="WH_DNA-bd_sf"/>
</dbReference>
<reference evidence="6" key="1">
    <citation type="submission" date="2006-01" db="EMBL/GenBank/DDBJ databases">
        <title>Genome of the cyst-dividing bacterium Ramlibacter tataouinensis.</title>
        <authorList>
            <person name="Barakat M."/>
            <person name="Ortet P."/>
            <person name="De Luca G."/>
            <person name="Jourlin-Castelli C."/>
            <person name="Ansaldi M."/>
            <person name="Py B."/>
            <person name="Fichant G."/>
            <person name="Coutinho P."/>
            <person name="Voulhoux R."/>
            <person name="Bastien O."/>
            <person name="Roy S."/>
            <person name="Marechal E."/>
            <person name="Henrissat B."/>
            <person name="Quentin Y."/>
            <person name="Noirot P."/>
            <person name="Filloux A."/>
            <person name="Mejean V."/>
            <person name="DuBow M."/>
            <person name="Barras F."/>
            <person name="Heulin T."/>
        </authorList>
    </citation>
    <scope>NUCLEOTIDE SEQUENCE [LARGE SCALE GENOMIC DNA]</scope>
    <source>
        <strain evidence="6">ATCC BAA-407 / DSM 14655 / LMG 21543 / TTB310</strain>
    </source>
</reference>
<dbReference type="SMART" id="SM00345">
    <property type="entry name" value="HTH_GNTR"/>
    <property type="match status" value="1"/>
</dbReference>
<dbReference type="RefSeq" id="WP_013901496.1">
    <property type="nucleotide sequence ID" value="NC_015677.1"/>
</dbReference>
<name>F5XZ94_RAMTT</name>
<accession>F5XZ94</accession>
<dbReference type="Gene3D" id="3.40.1410.10">
    <property type="entry name" value="Chorismate lyase-like"/>
    <property type="match status" value="1"/>
</dbReference>
<dbReference type="Pfam" id="PF07702">
    <property type="entry name" value="UTRA"/>
    <property type="match status" value="1"/>
</dbReference>
<dbReference type="SUPFAM" id="SSF46785">
    <property type="entry name" value="Winged helix' DNA-binding domain"/>
    <property type="match status" value="1"/>
</dbReference>
<evidence type="ECO:0000256" key="1">
    <source>
        <dbReference type="ARBA" id="ARBA00023015"/>
    </source>
</evidence>
<keyword evidence="6" id="KW-1185">Reference proteome</keyword>
<evidence type="ECO:0000313" key="5">
    <source>
        <dbReference type="EMBL" id="AEG93264.1"/>
    </source>
</evidence>
<dbReference type="PROSITE" id="PS50949">
    <property type="entry name" value="HTH_GNTR"/>
    <property type="match status" value="1"/>
</dbReference>
<proteinExistence type="predicted"/>
<keyword evidence="1" id="KW-0805">Transcription regulation</keyword>
<dbReference type="Gene3D" id="1.10.10.10">
    <property type="entry name" value="Winged helix-like DNA-binding domain superfamily/Winged helix DNA-binding domain"/>
    <property type="match status" value="1"/>
</dbReference>
<dbReference type="Proteomes" id="UP000008385">
    <property type="component" value="Chromosome"/>
</dbReference>
<dbReference type="GO" id="GO:0045892">
    <property type="term" value="P:negative regulation of DNA-templated transcription"/>
    <property type="evidence" value="ECO:0007669"/>
    <property type="project" value="TreeGrafter"/>
</dbReference>
<evidence type="ECO:0000313" key="6">
    <source>
        <dbReference type="Proteomes" id="UP000008385"/>
    </source>
</evidence>
<evidence type="ECO:0000256" key="3">
    <source>
        <dbReference type="ARBA" id="ARBA00023163"/>
    </source>
</evidence>
<dbReference type="EMBL" id="CP000245">
    <property type="protein sequence ID" value="AEG93264.1"/>
    <property type="molecule type" value="Genomic_DNA"/>
</dbReference>
<dbReference type="eggNOG" id="COG2188">
    <property type="taxonomic scope" value="Bacteria"/>
</dbReference>
<dbReference type="GO" id="GO:0003677">
    <property type="term" value="F:DNA binding"/>
    <property type="evidence" value="ECO:0007669"/>
    <property type="project" value="UniProtKB-KW"/>
</dbReference>
<dbReference type="HOGENOM" id="CLU_063236_3_1_4"/>
<dbReference type="InterPro" id="IPR028978">
    <property type="entry name" value="Chorismate_lyase_/UTRA_dom_sf"/>
</dbReference>
<keyword evidence="3" id="KW-0804">Transcription</keyword>
<dbReference type="PANTHER" id="PTHR44846">
    <property type="entry name" value="MANNOSYL-D-GLYCERATE TRANSPORT/METABOLISM SYSTEM REPRESSOR MNGR-RELATED"/>
    <property type="match status" value="1"/>
</dbReference>
<keyword evidence="2" id="KW-0238">DNA-binding</keyword>
<dbReference type="InterPro" id="IPR050679">
    <property type="entry name" value="Bact_HTH_transcr_reg"/>
</dbReference>
<dbReference type="InterPro" id="IPR036388">
    <property type="entry name" value="WH-like_DNA-bd_sf"/>
</dbReference>
<dbReference type="InterPro" id="IPR000524">
    <property type="entry name" value="Tscrpt_reg_HTH_GntR"/>
</dbReference>